<evidence type="ECO:0000259" key="2">
    <source>
        <dbReference type="Pfam" id="PF14082"/>
    </source>
</evidence>
<dbReference type="AlphaFoldDB" id="A0A2T0H1W4"/>
<evidence type="ECO:0000313" key="3">
    <source>
        <dbReference type="EMBL" id="PRW65364.1"/>
    </source>
</evidence>
<name>A0A2T0H1W4_ACTMO</name>
<reference evidence="3 4" key="1">
    <citation type="submission" date="2018-03" db="EMBL/GenBank/DDBJ databases">
        <title>Actinopolyspora mortivallis from Sahara, screening for active biomolecules.</title>
        <authorList>
            <person name="Selama O."/>
            <person name="Wellington E.M.H."/>
            <person name="Hacene H."/>
        </authorList>
    </citation>
    <scope>NUCLEOTIDE SEQUENCE [LARGE SCALE GENOMIC DNA]</scope>
    <source>
        <strain evidence="3 4">M5A</strain>
    </source>
</reference>
<gene>
    <name evidence="3" type="ORF">CEP50_02360</name>
</gene>
<dbReference type="InterPro" id="IPR025359">
    <property type="entry name" value="SduA_C"/>
</dbReference>
<dbReference type="InParanoid" id="A0A2T0H1W4"/>
<keyword evidence="4" id="KW-1185">Reference proteome</keyword>
<evidence type="ECO:0000313" key="4">
    <source>
        <dbReference type="Proteomes" id="UP000239352"/>
    </source>
</evidence>
<dbReference type="EMBL" id="PVSR01000001">
    <property type="protein sequence ID" value="PRW65364.1"/>
    <property type="molecule type" value="Genomic_DNA"/>
</dbReference>
<feature type="region of interest" description="Disordered" evidence="1">
    <location>
        <begin position="400"/>
        <end position="419"/>
    </location>
</feature>
<evidence type="ECO:0000256" key="1">
    <source>
        <dbReference type="SAM" id="MobiDB-lite"/>
    </source>
</evidence>
<feature type="domain" description="Shedu protein SduA C-terminal" evidence="2">
    <location>
        <begin position="213"/>
        <end position="390"/>
    </location>
</feature>
<protein>
    <submittedName>
        <fullName evidence="3">DUF4263 domain-containing protein</fullName>
    </submittedName>
</protein>
<proteinExistence type="predicted"/>
<sequence>MHPSRSKAPAELNEVDYANRRLTTRTYVSRSFRTPFGRDRGYPGRYIYRVFDEPSNDEDGNWDWTCEVVSTTPGKRKQLQIHVARSEGVVRQLLIQQVPTNGDNTRLKTILKLDRNQASALIETLRALDGIPIEDEKTVHVDDQLLRGLFADPTAIPSLYAQDPKRFRAQIEDDADAEDVIALRHRRNIVQRMREWLYDEDAFNTEAQKAGGQERAWQRLLEDNPWILGIGLGGQLLTSWDTEQLEQTVKGFDIKGVGKKADALLRTRGTISSLTFAEIKHHRTRLLDSKEYRAGCWGPSKELTGAVIQAQQTVHMARNTLDDYLPDTSEDGEQLPSGTFTIRPRSFVIAGTLEELTGATGRPIPEKFRSFEMFRRNLQAPEVVTFDELVARAEWHVESAAGKAAEHSQETTENPPSTS</sequence>
<comment type="caution">
    <text evidence="3">The sequence shown here is derived from an EMBL/GenBank/DDBJ whole genome shotgun (WGS) entry which is preliminary data.</text>
</comment>
<dbReference type="Proteomes" id="UP000239352">
    <property type="component" value="Unassembled WGS sequence"/>
</dbReference>
<organism evidence="3 4">
    <name type="scientific">Actinopolyspora mortivallis</name>
    <dbReference type="NCBI Taxonomy" id="33906"/>
    <lineage>
        <taxon>Bacteria</taxon>
        <taxon>Bacillati</taxon>
        <taxon>Actinomycetota</taxon>
        <taxon>Actinomycetes</taxon>
        <taxon>Actinopolysporales</taxon>
        <taxon>Actinopolysporaceae</taxon>
        <taxon>Actinopolyspora</taxon>
    </lineage>
</organism>
<accession>A0A2T0H1W4</accession>
<dbReference type="Pfam" id="PF14082">
    <property type="entry name" value="SduA_C"/>
    <property type="match status" value="1"/>
</dbReference>